<feature type="compositionally biased region" description="Low complexity" evidence="1">
    <location>
        <begin position="239"/>
        <end position="249"/>
    </location>
</feature>
<name>A0A319DJB5_9EURO</name>
<sequence length="523" mass="57763">MRYLSKRTHEIETFSKKKVSDVIISDRKSEDFRVRDSKQAVANNSLEVRFRAGLGVSSLAEDFLKYSDEICQHSKLDEILLNSKKGSSYQQYTEICPHFTDKRGAALLIGIGIKFKFLERILKTKLQELSVNTELSDSLPLSYVWITFFAWSYIPRCSPNALQVIAQNLISGEVWKNLAASARSWRDECSETYRSLCFSCSPAYGFARSSSSPGSSAIDGAVFSHRSQSSLEAPDTDGAAASTSPSSSSEILGPENVVEKPVSVPTLVNPLPPSSLSETSNSADVVSSPDPPLTTKRRLSSGAIPIPSKHQRTMDHEPDDDVYTNATVPELHPIPDSDPFGPDMEHTVLASIAQGVSIPTVTLSPHNPNPDIDIWNCPIFSETLLSDESSRIPSSSAILDVDIWNIPVFSEVKMLIVGTTRWLTRVPKIAMAMYTFLQYLLPFHRAQTLISGTIPCFRQDCQAAIIVLTRPQHSKPVLPVQRSIFGMTRHSLQVREMIITMLTALGSSQKARQVQALTFGSIR</sequence>
<dbReference type="VEuPathDB" id="FungiDB:BO71DRAFT_484013"/>
<dbReference type="OrthoDB" id="4510463at2759"/>
<evidence type="ECO:0000256" key="1">
    <source>
        <dbReference type="SAM" id="MobiDB-lite"/>
    </source>
</evidence>
<gene>
    <name evidence="2" type="ORF">BO71DRAFT_484013</name>
</gene>
<evidence type="ECO:0000313" key="2">
    <source>
        <dbReference type="EMBL" id="PYH94167.1"/>
    </source>
</evidence>
<dbReference type="AlphaFoldDB" id="A0A319DJB5"/>
<proteinExistence type="predicted"/>
<feature type="compositionally biased region" description="Polar residues" evidence="1">
    <location>
        <begin position="274"/>
        <end position="285"/>
    </location>
</feature>
<dbReference type="Proteomes" id="UP000247810">
    <property type="component" value="Unassembled WGS sequence"/>
</dbReference>
<protein>
    <submittedName>
        <fullName evidence="2">Uncharacterized protein</fullName>
    </submittedName>
</protein>
<dbReference type="STRING" id="1448320.A0A319DJB5"/>
<reference evidence="2 3" key="1">
    <citation type="submission" date="2018-02" db="EMBL/GenBank/DDBJ databases">
        <title>The genomes of Aspergillus section Nigri reveals drivers in fungal speciation.</title>
        <authorList>
            <consortium name="DOE Joint Genome Institute"/>
            <person name="Vesth T.C."/>
            <person name="Nybo J."/>
            <person name="Theobald S."/>
            <person name="Brandl J."/>
            <person name="Frisvad J.C."/>
            <person name="Nielsen K.F."/>
            <person name="Lyhne E.K."/>
            <person name="Kogle M.E."/>
            <person name="Kuo A."/>
            <person name="Riley R."/>
            <person name="Clum A."/>
            <person name="Nolan M."/>
            <person name="Lipzen A."/>
            <person name="Salamov A."/>
            <person name="Henrissat B."/>
            <person name="Wiebenga A."/>
            <person name="De vries R.P."/>
            <person name="Grigoriev I.V."/>
            <person name="Mortensen U.H."/>
            <person name="Andersen M.R."/>
            <person name="Baker S.E."/>
        </authorList>
    </citation>
    <scope>NUCLEOTIDE SEQUENCE [LARGE SCALE GENOMIC DNA]</scope>
    <source>
        <strain evidence="2 3">CBS 707.79</strain>
    </source>
</reference>
<accession>A0A319DJB5</accession>
<organism evidence="2 3">
    <name type="scientific">Aspergillus ellipticus CBS 707.79</name>
    <dbReference type="NCBI Taxonomy" id="1448320"/>
    <lineage>
        <taxon>Eukaryota</taxon>
        <taxon>Fungi</taxon>
        <taxon>Dikarya</taxon>
        <taxon>Ascomycota</taxon>
        <taxon>Pezizomycotina</taxon>
        <taxon>Eurotiomycetes</taxon>
        <taxon>Eurotiomycetidae</taxon>
        <taxon>Eurotiales</taxon>
        <taxon>Aspergillaceae</taxon>
        <taxon>Aspergillus</taxon>
        <taxon>Aspergillus subgen. Circumdati</taxon>
    </lineage>
</organism>
<feature type="region of interest" description="Disordered" evidence="1">
    <location>
        <begin position="227"/>
        <end position="318"/>
    </location>
</feature>
<dbReference type="EMBL" id="KZ825877">
    <property type="protein sequence ID" value="PYH94167.1"/>
    <property type="molecule type" value="Genomic_DNA"/>
</dbReference>
<evidence type="ECO:0000313" key="3">
    <source>
        <dbReference type="Proteomes" id="UP000247810"/>
    </source>
</evidence>
<keyword evidence="3" id="KW-1185">Reference proteome</keyword>